<keyword evidence="2" id="KW-1185">Reference proteome</keyword>
<sequence>MRTTTDQAGASVEASDFVRYHGSKAAQCPVTLLKVEHVRDDGRMDLVHDGAHPFHVRGVRPQSVTRDHAPESGVAVDADTRKLAEEAAILHGQRVDEVHEAVLAFRAAFRRDGRLAECMFAGVAQRAFLADPFATFPTHTTGKATT</sequence>
<accession>A0ABW5G2Z7</accession>
<evidence type="ECO:0000313" key="1">
    <source>
        <dbReference type="EMBL" id="MFD2421635.1"/>
    </source>
</evidence>
<dbReference type="EMBL" id="JBHUKR010000022">
    <property type="protein sequence ID" value="MFD2421635.1"/>
    <property type="molecule type" value="Genomic_DNA"/>
</dbReference>
<dbReference type="Proteomes" id="UP001597417">
    <property type="component" value="Unassembled WGS sequence"/>
</dbReference>
<organism evidence="1 2">
    <name type="scientific">Amycolatopsis pigmentata</name>
    <dbReference type="NCBI Taxonomy" id="450801"/>
    <lineage>
        <taxon>Bacteria</taxon>
        <taxon>Bacillati</taxon>
        <taxon>Actinomycetota</taxon>
        <taxon>Actinomycetes</taxon>
        <taxon>Pseudonocardiales</taxon>
        <taxon>Pseudonocardiaceae</taxon>
        <taxon>Amycolatopsis</taxon>
    </lineage>
</organism>
<dbReference type="RefSeq" id="WP_378270329.1">
    <property type="nucleotide sequence ID" value="NZ_JBHUKR010000022.1"/>
</dbReference>
<reference evidence="2" key="1">
    <citation type="journal article" date="2019" name="Int. J. Syst. Evol. Microbiol.">
        <title>The Global Catalogue of Microorganisms (GCM) 10K type strain sequencing project: providing services to taxonomists for standard genome sequencing and annotation.</title>
        <authorList>
            <consortium name="The Broad Institute Genomics Platform"/>
            <consortium name="The Broad Institute Genome Sequencing Center for Infectious Disease"/>
            <person name="Wu L."/>
            <person name="Ma J."/>
        </authorList>
    </citation>
    <scope>NUCLEOTIDE SEQUENCE [LARGE SCALE GENOMIC DNA]</scope>
    <source>
        <strain evidence="2">CGMCC 4.7645</strain>
    </source>
</reference>
<comment type="caution">
    <text evidence="1">The sequence shown here is derived from an EMBL/GenBank/DDBJ whole genome shotgun (WGS) entry which is preliminary data.</text>
</comment>
<gene>
    <name evidence="1" type="ORF">ACFSXZ_35420</name>
</gene>
<proteinExistence type="predicted"/>
<name>A0ABW5G2Z7_9PSEU</name>
<protein>
    <submittedName>
        <fullName evidence="1">Uncharacterized protein</fullName>
    </submittedName>
</protein>
<evidence type="ECO:0000313" key="2">
    <source>
        <dbReference type="Proteomes" id="UP001597417"/>
    </source>
</evidence>